<dbReference type="EMBL" id="QXJM01000039">
    <property type="protein sequence ID" value="RIE03121.1"/>
    <property type="molecule type" value="Genomic_DNA"/>
</dbReference>
<sequence>MASYGQEVWNLAYLLTRKHEMADDITQDVFLKAHANIRAFRGDSSIKTWLLTITRNLAINSLRTAFMRKVTLVAWVMPQGAGPSAEQEAMDNEWTSRVWLNVLKLPVKLREVLVLHAKYEMSTKDIAKMLQLSEGTVKSRLSRARSKMSEYRRESEEYE</sequence>
<dbReference type="CDD" id="cd06171">
    <property type="entry name" value="Sigma70_r4"/>
    <property type="match status" value="1"/>
</dbReference>
<dbReference type="InterPro" id="IPR039425">
    <property type="entry name" value="RNA_pol_sigma-70-like"/>
</dbReference>
<comment type="caution">
    <text evidence="7">The sequence shown here is derived from an EMBL/GenBank/DDBJ whole genome shotgun (WGS) entry which is preliminary data.</text>
</comment>
<dbReference type="InterPro" id="IPR013324">
    <property type="entry name" value="RNA_pol_sigma_r3/r4-like"/>
</dbReference>
<evidence type="ECO:0000256" key="1">
    <source>
        <dbReference type="ARBA" id="ARBA00010641"/>
    </source>
</evidence>
<dbReference type="GO" id="GO:0006352">
    <property type="term" value="P:DNA-templated transcription initiation"/>
    <property type="evidence" value="ECO:0007669"/>
    <property type="project" value="InterPro"/>
</dbReference>
<dbReference type="PANTHER" id="PTHR43133">
    <property type="entry name" value="RNA POLYMERASE ECF-TYPE SIGMA FACTO"/>
    <property type="match status" value="1"/>
</dbReference>
<evidence type="ECO:0000256" key="3">
    <source>
        <dbReference type="ARBA" id="ARBA00023082"/>
    </source>
</evidence>
<feature type="domain" description="RNA polymerase sigma factor 70 region 4 type 2" evidence="6">
    <location>
        <begin position="104"/>
        <end position="148"/>
    </location>
</feature>
<dbReference type="SUPFAM" id="SSF88659">
    <property type="entry name" value="Sigma3 and sigma4 domains of RNA polymerase sigma factors"/>
    <property type="match status" value="1"/>
</dbReference>
<dbReference type="InterPro" id="IPR013249">
    <property type="entry name" value="RNA_pol_sigma70_r4_t2"/>
</dbReference>
<evidence type="ECO:0000313" key="8">
    <source>
        <dbReference type="Proteomes" id="UP000266340"/>
    </source>
</evidence>
<dbReference type="GO" id="GO:0003677">
    <property type="term" value="F:DNA binding"/>
    <property type="evidence" value="ECO:0007669"/>
    <property type="project" value="InterPro"/>
</dbReference>
<reference evidence="7 8" key="1">
    <citation type="submission" date="2018-09" db="EMBL/GenBank/DDBJ databases">
        <title>Cohnella cavernae sp. nov., isolated from a karst cave.</title>
        <authorList>
            <person name="Zhu H."/>
        </authorList>
    </citation>
    <scope>NUCLEOTIDE SEQUENCE [LARGE SCALE GENOMIC DNA]</scope>
    <source>
        <strain evidence="7 8">K2E09-144</strain>
    </source>
</reference>
<feature type="domain" description="RNA polymerase sigma-70 region 2" evidence="5">
    <location>
        <begin position="3"/>
        <end position="64"/>
    </location>
</feature>
<dbReference type="InterPro" id="IPR013325">
    <property type="entry name" value="RNA_pol_sigma_r2"/>
</dbReference>
<keyword evidence="2" id="KW-0805">Transcription regulation</keyword>
<dbReference type="NCBIfam" id="TIGR02937">
    <property type="entry name" value="sigma70-ECF"/>
    <property type="match status" value="1"/>
</dbReference>
<dbReference type="AlphaFoldDB" id="A0A398CUZ6"/>
<protein>
    <submittedName>
        <fullName evidence="7">RNA polymerase sigma factor</fullName>
    </submittedName>
</protein>
<dbReference type="InterPro" id="IPR014284">
    <property type="entry name" value="RNA_pol_sigma-70_dom"/>
</dbReference>
<evidence type="ECO:0000259" key="5">
    <source>
        <dbReference type="Pfam" id="PF04542"/>
    </source>
</evidence>
<evidence type="ECO:0000259" key="6">
    <source>
        <dbReference type="Pfam" id="PF08281"/>
    </source>
</evidence>
<comment type="similarity">
    <text evidence="1">Belongs to the sigma-70 factor family. ECF subfamily.</text>
</comment>
<keyword evidence="8" id="KW-1185">Reference proteome</keyword>
<dbReference type="GO" id="GO:0016987">
    <property type="term" value="F:sigma factor activity"/>
    <property type="evidence" value="ECO:0007669"/>
    <property type="project" value="UniProtKB-KW"/>
</dbReference>
<keyword evidence="4" id="KW-0804">Transcription</keyword>
<dbReference type="Gene3D" id="1.10.1740.10">
    <property type="match status" value="1"/>
</dbReference>
<dbReference type="PANTHER" id="PTHR43133:SF46">
    <property type="entry name" value="RNA POLYMERASE SIGMA-70 FACTOR ECF SUBFAMILY"/>
    <property type="match status" value="1"/>
</dbReference>
<evidence type="ECO:0000313" key="7">
    <source>
        <dbReference type="EMBL" id="RIE03121.1"/>
    </source>
</evidence>
<accession>A0A398CUZ6</accession>
<dbReference type="InterPro" id="IPR036388">
    <property type="entry name" value="WH-like_DNA-bd_sf"/>
</dbReference>
<name>A0A398CUZ6_9BACL</name>
<proteinExistence type="inferred from homology"/>
<dbReference type="Proteomes" id="UP000266340">
    <property type="component" value="Unassembled WGS sequence"/>
</dbReference>
<organism evidence="7 8">
    <name type="scientific">Cohnella faecalis</name>
    <dbReference type="NCBI Taxonomy" id="2315694"/>
    <lineage>
        <taxon>Bacteria</taxon>
        <taxon>Bacillati</taxon>
        <taxon>Bacillota</taxon>
        <taxon>Bacilli</taxon>
        <taxon>Bacillales</taxon>
        <taxon>Paenibacillaceae</taxon>
        <taxon>Cohnella</taxon>
    </lineage>
</organism>
<dbReference type="Pfam" id="PF08281">
    <property type="entry name" value="Sigma70_r4_2"/>
    <property type="match status" value="1"/>
</dbReference>
<dbReference type="SUPFAM" id="SSF88946">
    <property type="entry name" value="Sigma2 domain of RNA polymerase sigma factors"/>
    <property type="match status" value="1"/>
</dbReference>
<dbReference type="InterPro" id="IPR007627">
    <property type="entry name" value="RNA_pol_sigma70_r2"/>
</dbReference>
<evidence type="ECO:0000256" key="2">
    <source>
        <dbReference type="ARBA" id="ARBA00023015"/>
    </source>
</evidence>
<dbReference type="Gene3D" id="1.10.10.10">
    <property type="entry name" value="Winged helix-like DNA-binding domain superfamily/Winged helix DNA-binding domain"/>
    <property type="match status" value="1"/>
</dbReference>
<dbReference type="Pfam" id="PF04542">
    <property type="entry name" value="Sigma70_r2"/>
    <property type="match status" value="1"/>
</dbReference>
<evidence type="ECO:0000256" key="4">
    <source>
        <dbReference type="ARBA" id="ARBA00023163"/>
    </source>
</evidence>
<keyword evidence="3" id="KW-0731">Sigma factor</keyword>
<dbReference type="OrthoDB" id="9794508at2"/>
<gene>
    <name evidence="7" type="ORF">D3H35_13390</name>
</gene>